<reference evidence="3" key="1">
    <citation type="submission" date="2017-03" db="EMBL/GenBank/DDBJ databases">
        <authorList>
            <person name="Rodrigo-Torres L."/>
            <person name="Arahal R.D."/>
            <person name="Lucena T."/>
        </authorList>
    </citation>
    <scope>NUCLEOTIDE SEQUENCE [LARGE SCALE GENOMIC DNA]</scope>
    <source>
        <strain evidence="3">CECT 8411</strain>
    </source>
</reference>
<accession>A0A1X7ACY9</accession>
<organism evidence="2 3">
    <name type="scientific">Ruegeria meonggei</name>
    <dbReference type="NCBI Taxonomy" id="1446476"/>
    <lineage>
        <taxon>Bacteria</taxon>
        <taxon>Pseudomonadati</taxon>
        <taxon>Pseudomonadota</taxon>
        <taxon>Alphaproteobacteria</taxon>
        <taxon>Rhodobacterales</taxon>
        <taxon>Roseobacteraceae</taxon>
        <taxon>Ruegeria</taxon>
    </lineage>
</organism>
<dbReference type="AlphaFoldDB" id="A0A1X7ACY9"/>
<evidence type="ECO:0000256" key="1">
    <source>
        <dbReference type="SAM" id="MobiDB-lite"/>
    </source>
</evidence>
<feature type="region of interest" description="Disordered" evidence="1">
    <location>
        <begin position="1"/>
        <end position="34"/>
    </location>
</feature>
<gene>
    <name evidence="2" type="ORF">RUM8411_04471</name>
</gene>
<protein>
    <submittedName>
        <fullName evidence="2">Uncharacterized protein</fullName>
    </submittedName>
</protein>
<evidence type="ECO:0000313" key="3">
    <source>
        <dbReference type="Proteomes" id="UP000193778"/>
    </source>
</evidence>
<proteinExistence type="predicted"/>
<name>A0A1X7ACY9_9RHOB</name>
<dbReference type="Proteomes" id="UP000193778">
    <property type="component" value="Unassembled WGS sequence"/>
</dbReference>
<evidence type="ECO:0000313" key="2">
    <source>
        <dbReference type="EMBL" id="SLN76729.1"/>
    </source>
</evidence>
<keyword evidence="3" id="KW-1185">Reference proteome</keyword>
<sequence length="57" mass="5983">MVAGSLSHHFPFVGQRDLDKPNALGRQGEDAALPPRATLLDRAVSSAVTAGRTTPVE</sequence>
<dbReference type="EMBL" id="FWFP01000020">
    <property type="protein sequence ID" value="SLN76729.1"/>
    <property type="molecule type" value="Genomic_DNA"/>
</dbReference>